<dbReference type="Gene3D" id="3.30.1710.10">
    <property type="entry name" value="top7, de novo designed protein"/>
    <property type="match status" value="1"/>
</dbReference>
<evidence type="ECO:0000313" key="1">
    <source>
        <dbReference type="EMBL" id="CDJ36929.1"/>
    </source>
</evidence>
<dbReference type="GeneID" id="25250130"/>
<accession>U6KG77</accession>
<gene>
    <name evidence="1" type="ORF">ETH_00004610</name>
</gene>
<keyword evidence="2" id="KW-1185">Reference proteome</keyword>
<organism evidence="1 2">
    <name type="scientific">Eimeria tenella</name>
    <name type="common">Coccidian parasite</name>
    <dbReference type="NCBI Taxonomy" id="5802"/>
    <lineage>
        <taxon>Eukaryota</taxon>
        <taxon>Sar</taxon>
        <taxon>Alveolata</taxon>
        <taxon>Apicomplexa</taxon>
        <taxon>Conoidasida</taxon>
        <taxon>Coccidia</taxon>
        <taxon>Eucoccidiorida</taxon>
        <taxon>Eimeriorina</taxon>
        <taxon>Eimeriidae</taxon>
        <taxon>Eimeria</taxon>
    </lineage>
</organism>
<dbReference type="Proteomes" id="UP000030747">
    <property type="component" value="Unassembled WGS sequence"/>
</dbReference>
<dbReference type="RefSeq" id="XP_013227767.1">
    <property type="nucleotide sequence ID" value="XM_013372313.1"/>
</dbReference>
<name>U6KG77_EIMTE</name>
<dbReference type="AlphaFoldDB" id="U6KG77"/>
<proteinExistence type="predicted"/>
<sequence length="101" mass="11824">MEKRVEEHLEMFLGYLGEVIMQEQSLHIILNERLESPLQEHPQSLLKWPAENLQIHMKKRVEENLEMPLGGLGEMTVEELSLQIILKERPESPLQELTRGL</sequence>
<dbReference type="EMBL" id="HG673746">
    <property type="protein sequence ID" value="CDJ36929.1"/>
    <property type="molecule type" value="Genomic_DNA"/>
</dbReference>
<evidence type="ECO:0000313" key="2">
    <source>
        <dbReference type="Proteomes" id="UP000030747"/>
    </source>
</evidence>
<protein>
    <submittedName>
        <fullName evidence="1">Uncharacterized protein</fullName>
    </submittedName>
</protein>
<reference evidence="1" key="1">
    <citation type="submission" date="2013-10" db="EMBL/GenBank/DDBJ databases">
        <title>Genomic analysis of the causative agents of coccidiosis in chickens.</title>
        <authorList>
            <person name="Reid A.J."/>
            <person name="Blake D."/>
            <person name="Billington K."/>
            <person name="Browne H."/>
            <person name="Dunn M."/>
            <person name="Hung S."/>
            <person name="Kawahara F."/>
            <person name="Miranda-Saavedra D."/>
            <person name="Mourier T."/>
            <person name="Nagra H."/>
            <person name="Otto T.D."/>
            <person name="Rawlings N."/>
            <person name="Sanchez A."/>
            <person name="Sanders M."/>
            <person name="Subramaniam C."/>
            <person name="Tay Y."/>
            <person name="Dear P."/>
            <person name="Doerig C."/>
            <person name="Gruber A."/>
            <person name="Parkinson J."/>
            <person name="Shirley M."/>
            <person name="Wan K.L."/>
            <person name="Berriman M."/>
            <person name="Tomley F."/>
            <person name="Pain A."/>
        </authorList>
    </citation>
    <scope>NUCLEOTIDE SEQUENCE [LARGE SCALE GENOMIC DNA]</scope>
    <source>
        <strain evidence="1">Houghton</strain>
    </source>
</reference>
<reference evidence="1" key="2">
    <citation type="submission" date="2013-10" db="EMBL/GenBank/DDBJ databases">
        <authorList>
            <person name="Aslett M."/>
        </authorList>
    </citation>
    <scope>NUCLEOTIDE SEQUENCE [LARGE SCALE GENOMIC DNA]</scope>
    <source>
        <strain evidence="1">Houghton</strain>
    </source>
</reference>
<dbReference type="VEuPathDB" id="ToxoDB:ETH_00004610"/>